<dbReference type="Gene3D" id="1.10.720.30">
    <property type="entry name" value="SAP domain"/>
    <property type="match status" value="1"/>
</dbReference>
<dbReference type="PROSITE" id="PS50800">
    <property type="entry name" value="SAP"/>
    <property type="match status" value="1"/>
</dbReference>
<dbReference type="SUPFAM" id="SSF68906">
    <property type="entry name" value="SAP domain"/>
    <property type="match status" value="1"/>
</dbReference>
<organism evidence="2">
    <name type="scientific">viral metagenome</name>
    <dbReference type="NCBI Taxonomy" id="1070528"/>
    <lineage>
        <taxon>unclassified sequences</taxon>
        <taxon>metagenomes</taxon>
        <taxon>organismal metagenomes</taxon>
    </lineage>
</organism>
<evidence type="ECO:0000313" key="2">
    <source>
        <dbReference type="EMBL" id="QHS84114.1"/>
    </source>
</evidence>
<reference evidence="2" key="1">
    <citation type="journal article" date="2020" name="Nature">
        <title>Giant virus diversity and host interactions through global metagenomics.</title>
        <authorList>
            <person name="Schulz F."/>
            <person name="Roux S."/>
            <person name="Paez-Espino D."/>
            <person name="Jungbluth S."/>
            <person name="Walsh D.A."/>
            <person name="Denef V.J."/>
            <person name="McMahon K.D."/>
            <person name="Konstantinidis K.T."/>
            <person name="Eloe-Fadrosh E.A."/>
            <person name="Kyrpides N.C."/>
            <person name="Woyke T."/>
        </authorList>
    </citation>
    <scope>NUCLEOTIDE SEQUENCE</scope>
    <source>
        <strain evidence="2">GVMAG-S-ERX555965-48</strain>
    </source>
</reference>
<accession>A0A6C0AWB5</accession>
<dbReference type="EMBL" id="MN738772">
    <property type="protein sequence ID" value="QHS84114.1"/>
    <property type="molecule type" value="Genomic_DNA"/>
</dbReference>
<dbReference type="InterPro" id="IPR036361">
    <property type="entry name" value="SAP_dom_sf"/>
</dbReference>
<dbReference type="AlphaFoldDB" id="A0A6C0AWB5"/>
<feature type="domain" description="SAP" evidence="1">
    <location>
        <begin position="42"/>
        <end position="76"/>
    </location>
</feature>
<proteinExistence type="predicted"/>
<protein>
    <recommendedName>
        <fullName evidence="1">SAP domain-containing protein</fullName>
    </recommendedName>
</protein>
<dbReference type="Pfam" id="PF02037">
    <property type="entry name" value="SAP"/>
    <property type="match status" value="1"/>
</dbReference>
<sequence>MTIKILNASRKRSGSNIGLKKTKISESEFCILNYNEFKQMNNFNYNVKQLKDMCKYYKLKISGNKQELFSRLYSFLHDSYYIIKIQSKIRNYICKLSISLRGPSLFNRELSTNQNDFYTFDDIQNISFYNFISWREEKNIFSFDIYSLYELVKNSKKDNAKPLNPYNRSLISDNIVSNLARVIKINKIHGEKFKINKINEDNEITITTFNNKIMDACLRIDALGNYTDVNWFKSLNRRQIIKFINVIHDIWNYRAQIPENVKREICTPIGKPFALLNINYNHLCNCDILQIKMIFVKIIENFINKGINNSSSSLGAMYVLSALTLVNNDTAEALPWLFQSVAL</sequence>
<name>A0A6C0AWB5_9ZZZZ</name>
<dbReference type="InterPro" id="IPR003034">
    <property type="entry name" value="SAP_dom"/>
</dbReference>
<evidence type="ECO:0000259" key="1">
    <source>
        <dbReference type="PROSITE" id="PS50800"/>
    </source>
</evidence>